<proteinExistence type="predicted"/>
<protein>
    <submittedName>
        <fullName evidence="1">Uncharacterized protein</fullName>
    </submittedName>
</protein>
<accession>A0A9N7VCM6</accession>
<reference evidence="1" key="1">
    <citation type="submission" date="2020-03" db="EMBL/GenBank/DDBJ databases">
        <authorList>
            <person name="Weist P."/>
        </authorList>
    </citation>
    <scope>NUCLEOTIDE SEQUENCE</scope>
</reference>
<evidence type="ECO:0000313" key="1">
    <source>
        <dbReference type="EMBL" id="CAB1447193.1"/>
    </source>
</evidence>
<evidence type="ECO:0000313" key="2">
    <source>
        <dbReference type="Proteomes" id="UP001153269"/>
    </source>
</evidence>
<name>A0A9N7VCM6_PLEPL</name>
<dbReference type="EMBL" id="CADEAL010003938">
    <property type="protein sequence ID" value="CAB1447193.1"/>
    <property type="molecule type" value="Genomic_DNA"/>
</dbReference>
<sequence length="70" mass="7624">MLEGAGPLSSIWMKLGPRQIHSLAPAPRCLYVAAGGDSRTRRTRTPRPEPDDSLLTEIMLISVTHVGSRV</sequence>
<gene>
    <name evidence="1" type="ORF">PLEPLA_LOCUS34887</name>
</gene>
<dbReference type="Proteomes" id="UP001153269">
    <property type="component" value="Unassembled WGS sequence"/>
</dbReference>
<organism evidence="1 2">
    <name type="scientific">Pleuronectes platessa</name>
    <name type="common">European plaice</name>
    <dbReference type="NCBI Taxonomy" id="8262"/>
    <lineage>
        <taxon>Eukaryota</taxon>
        <taxon>Metazoa</taxon>
        <taxon>Chordata</taxon>
        <taxon>Craniata</taxon>
        <taxon>Vertebrata</taxon>
        <taxon>Euteleostomi</taxon>
        <taxon>Actinopterygii</taxon>
        <taxon>Neopterygii</taxon>
        <taxon>Teleostei</taxon>
        <taxon>Neoteleostei</taxon>
        <taxon>Acanthomorphata</taxon>
        <taxon>Carangaria</taxon>
        <taxon>Pleuronectiformes</taxon>
        <taxon>Pleuronectoidei</taxon>
        <taxon>Pleuronectidae</taxon>
        <taxon>Pleuronectes</taxon>
    </lineage>
</organism>
<comment type="caution">
    <text evidence="1">The sequence shown here is derived from an EMBL/GenBank/DDBJ whole genome shotgun (WGS) entry which is preliminary data.</text>
</comment>
<keyword evidence="2" id="KW-1185">Reference proteome</keyword>
<dbReference type="AlphaFoldDB" id="A0A9N7VCM6"/>